<dbReference type="InterPro" id="IPR051449">
    <property type="entry name" value="ABC-2_transporter_component"/>
</dbReference>
<dbReference type="EMBL" id="DTQM01000004">
    <property type="protein sequence ID" value="HGC41672.1"/>
    <property type="molecule type" value="Genomic_DNA"/>
</dbReference>
<proteinExistence type="inferred from homology"/>
<gene>
    <name evidence="10" type="ORF">ENY07_00370</name>
</gene>
<evidence type="ECO:0000259" key="9">
    <source>
        <dbReference type="PROSITE" id="PS51012"/>
    </source>
</evidence>
<sequence length="371" mass="40441">MNGRRLVGLMIKETQQILRDPSALGIAFVLPLFLLLLFGYGVSLNAKHVPIGVVADHPNPITEPLVAALRHSRYFDIRPLSGLGPARDLLSRREIDAILWLRNDFARQTLTEAPATIGLIVNGTDANTARLVEGYVLQAWMIWLSQQNQVASRPLGLPVALQFRIWFNPALRSQDYLVPGLIAIIMTLIGALLTALVVAREWERGTMEALMAAPVTMAEILAGKLLPYFVLGMGGMALSVALAVFVFAVPLQGSLLILALASALFMLVALGMGLLISSLARNQFVAGQIAIVVTFLPAFILSGFVFDIRSMPAPVQMITRILPARYFVSILQSVFLAGDVWPVILPDMVILALMAVFFLGVTLARSHKRLD</sequence>
<feature type="transmembrane region" description="Helical" evidence="8">
    <location>
        <begin position="228"/>
        <end position="248"/>
    </location>
</feature>
<dbReference type="Pfam" id="PF12698">
    <property type="entry name" value="ABC2_membrane_3"/>
    <property type="match status" value="1"/>
</dbReference>
<feature type="transmembrane region" description="Helical" evidence="8">
    <location>
        <begin position="255"/>
        <end position="279"/>
    </location>
</feature>
<evidence type="ECO:0000256" key="8">
    <source>
        <dbReference type="SAM" id="Phobius"/>
    </source>
</evidence>
<evidence type="ECO:0000256" key="6">
    <source>
        <dbReference type="ARBA" id="ARBA00022989"/>
    </source>
</evidence>
<feature type="domain" description="ABC transmembrane type-2" evidence="9">
    <location>
        <begin position="139"/>
        <end position="369"/>
    </location>
</feature>
<comment type="subcellular location">
    <subcellularLocation>
        <location evidence="1">Cell membrane</location>
        <topology evidence="1">Multi-pass membrane protein</topology>
    </subcellularLocation>
</comment>
<dbReference type="PROSITE" id="PS51012">
    <property type="entry name" value="ABC_TM2"/>
    <property type="match status" value="1"/>
</dbReference>
<evidence type="ECO:0000256" key="4">
    <source>
        <dbReference type="ARBA" id="ARBA00022475"/>
    </source>
</evidence>
<feature type="transmembrane region" description="Helical" evidence="8">
    <location>
        <begin position="285"/>
        <end position="306"/>
    </location>
</feature>
<evidence type="ECO:0000313" key="10">
    <source>
        <dbReference type="EMBL" id="HGC41672.1"/>
    </source>
</evidence>
<evidence type="ECO:0000256" key="3">
    <source>
        <dbReference type="ARBA" id="ARBA00022448"/>
    </source>
</evidence>
<reference evidence="10" key="1">
    <citation type="journal article" date="2020" name="mSystems">
        <title>Genome- and Community-Level Interaction Insights into Carbon Utilization and Element Cycling Functions of Hydrothermarchaeota in Hydrothermal Sediment.</title>
        <authorList>
            <person name="Zhou Z."/>
            <person name="Liu Y."/>
            <person name="Xu W."/>
            <person name="Pan J."/>
            <person name="Luo Z.H."/>
            <person name="Li M."/>
        </authorList>
    </citation>
    <scope>NUCLEOTIDE SEQUENCE</scope>
    <source>
        <strain evidence="10">SpSt-997</strain>
    </source>
</reference>
<accession>A0A8J4H835</accession>
<comment type="caution">
    <text evidence="10">The sequence shown here is derived from an EMBL/GenBank/DDBJ whole genome shotgun (WGS) entry which is preliminary data.</text>
</comment>
<evidence type="ECO:0000256" key="1">
    <source>
        <dbReference type="ARBA" id="ARBA00004651"/>
    </source>
</evidence>
<keyword evidence="3" id="KW-0813">Transport</keyword>
<dbReference type="AlphaFoldDB" id="A0A8J4H835"/>
<dbReference type="InterPro" id="IPR047817">
    <property type="entry name" value="ABC2_TM_bact-type"/>
</dbReference>
<feature type="transmembrane region" description="Helical" evidence="8">
    <location>
        <begin position="21"/>
        <end position="42"/>
    </location>
</feature>
<dbReference type="GO" id="GO:0005886">
    <property type="term" value="C:plasma membrane"/>
    <property type="evidence" value="ECO:0007669"/>
    <property type="project" value="UniProtKB-SubCell"/>
</dbReference>
<evidence type="ECO:0000256" key="5">
    <source>
        <dbReference type="ARBA" id="ARBA00022692"/>
    </source>
</evidence>
<name>A0A8J4H835_9PROT</name>
<keyword evidence="5 8" id="KW-0812">Transmembrane</keyword>
<evidence type="ECO:0000256" key="2">
    <source>
        <dbReference type="ARBA" id="ARBA00007783"/>
    </source>
</evidence>
<keyword evidence="6 8" id="KW-1133">Transmembrane helix</keyword>
<feature type="transmembrane region" description="Helical" evidence="8">
    <location>
        <begin position="176"/>
        <end position="198"/>
    </location>
</feature>
<evidence type="ECO:0000256" key="7">
    <source>
        <dbReference type="ARBA" id="ARBA00023136"/>
    </source>
</evidence>
<dbReference type="InterPro" id="IPR013525">
    <property type="entry name" value="ABC2_TM"/>
</dbReference>
<protein>
    <submittedName>
        <fullName evidence="10">ABC transporter permease</fullName>
    </submittedName>
</protein>
<keyword evidence="4" id="KW-1003">Cell membrane</keyword>
<keyword evidence="7 8" id="KW-0472">Membrane</keyword>
<dbReference type="PANTHER" id="PTHR30294">
    <property type="entry name" value="MEMBRANE COMPONENT OF ABC TRANSPORTER YHHJ-RELATED"/>
    <property type="match status" value="1"/>
</dbReference>
<comment type="similarity">
    <text evidence="2">Belongs to the ABC-2 integral membrane protein family.</text>
</comment>
<feature type="transmembrane region" description="Helical" evidence="8">
    <location>
        <begin position="343"/>
        <end position="364"/>
    </location>
</feature>
<dbReference type="GO" id="GO:0140359">
    <property type="term" value="F:ABC-type transporter activity"/>
    <property type="evidence" value="ECO:0007669"/>
    <property type="project" value="InterPro"/>
</dbReference>
<dbReference type="PANTHER" id="PTHR30294:SF29">
    <property type="entry name" value="MULTIDRUG ABC TRANSPORTER PERMEASE YBHS-RELATED"/>
    <property type="match status" value="1"/>
</dbReference>
<organism evidence="10">
    <name type="scientific">Acidicaldus sp</name>
    <dbReference type="NCBI Taxonomy" id="1872105"/>
    <lineage>
        <taxon>Bacteria</taxon>
        <taxon>Pseudomonadati</taxon>
        <taxon>Pseudomonadota</taxon>
        <taxon>Alphaproteobacteria</taxon>
        <taxon>Acetobacterales</taxon>
        <taxon>Acetobacteraceae</taxon>
        <taxon>Acidicaldus</taxon>
    </lineage>
</organism>